<dbReference type="InterPro" id="IPR029052">
    <property type="entry name" value="Metallo-depent_PP-like"/>
</dbReference>
<sequence>MDRRHFLRWGGFITTSAVLTACGGGGGSPPFLPIVPTPGGSDPGDNNNGGGDPSVPPATGSNWKFPQSVASGDPKAGSILLWTRAVPADAHDVDTVASLTADFSIRLQVTAADNAPALGGSAALAGTLVLDVAVPVQAQWDHTVRHRVTGLEAGRTYYYQFIAGDVRSRVGRFRTAAAADAAVPQLKFAFLSCQDWSINHWGAFSDLATQELDFVVHLGDYIYETVGEAFQTGAVETRHGLLALPDGASKEGAEGSGRYATTLADYRYLYKHYRSDARLQAVHERFAFVAVWDDHEFSDDAWQDAETYSNGSFNASTGGGDNNRQRARRRSANQAWFEFMLADIAFDAETTGIDSVQIYRDLRFGRLAHLVMTDERLYRSDHVVPEAMPNPASGAALGSIGARYMVPQPLISALEAQKIAATRAAQPTGDALANVSMLGTAQRSWWKNTMAASDATWKLWGNEVSLLRMGLDGTQAIGTLVALQSIATLATQIGQTAANTAGDVPLAAGVVAAVVAGASQQVAFLGATAIKTGGVQAGVLAGLTATQAGLAQAAMQAAQAQQQQQGGAAAQATAGAQVIAFGYVKGDVIANKAASPFVIAAGLADALAPYFTKFLINCDQWDGYGAERRELLAHLRDRGVRNVVALTGDIHAFFAGAVHDDFDAEGGGTPVMVDLVTAGVSSDSFFNYLSSAADGLAEGLSTLVYYPLTLPVPGIGDVRVNVNLLDYTLGMPSPTAQDLVEQIRVPLRGALARAGVPEAQLDATHTAVLGALQTDAAFVGQLLPVAQQLAGLRSNPWLALSQTDVQGYALVTLTEAALRCEFRQVNPLVGGQAPTAPLMARSLVATVRNGVPAVTMGTQPQT</sequence>
<feature type="region of interest" description="Disordered" evidence="1">
    <location>
        <begin position="29"/>
        <end position="70"/>
    </location>
</feature>
<evidence type="ECO:0000256" key="1">
    <source>
        <dbReference type="SAM" id="MobiDB-lite"/>
    </source>
</evidence>
<name>A0AAE3SZ05_9BURK</name>
<dbReference type="Pfam" id="PF09423">
    <property type="entry name" value="PhoD"/>
    <property type="match status" value="1"/>
</dbReference>
<feature type="domain" description="Phospholipase D N-terminal" evidence="3">
    <location>
        <begin position="68"/>
        <end position="175"/>
    </location>
</feature>
<dbReference type="PANTHER" id="PTHR43606">
    <property type="entry name" value="PHOSPHATASE, PUTATIVE (AFU_ORTHOLOGUE AFUA_6G08710)-RELATED"/>
    <property type="match status" value="1"/>
</dbReference>
<feature type="compositionally biased region" description="Polar residues" evidence="1">
    <location>
        <begin position="59"/>
        <end position="70"/>
    </location>
</feature>
<protein>
    <submittedName>
        <fullName evidence="4">Alkaline phosphatase D family protein</fullName>
    </submittedName>
</protein>
<dbReference type="InterPro" id="IPR018946">
    <property type="entry name" value="PhoD-like_MPP"/>
</dbReference>
<accession>A0AAE3SZ05</accession>
<dbReference type="AlphaFoldDB" id="A0AAE3SZ05"/>
<dbReference type="Proteomes" id="UP001212602">
    <property type="component" value="Unassembled WGS sequence"/>
</dbReference>
<dbReference type="RefSeq" id="WP_271427894.1">
    <property type="nucleotide sequence ID" value="NZ_JAQIPB010000003.1"/>
</dbReference>
<dbReference type="CDD" id="cd07389">
    <property type="entry name" value="MPP_PhoD"/>
    <property type="match status" value="1"/>
</dbReference>
<gene>
    <name evidence="4" type="ORF">PGB34_09800</name>
</gene>
<organism evidence="4 5">
    <name type="scientific">Xenophilus arseniciresistens</name>
    <dbReference type="NCBI Taxonomy" id="1283306"/>
    <lineage>
        <taxon>Bacteria</taxon>
        <taxon>Pseudomonadati</taxon>
        <taxon>Pseudomonadota</taxon>
        <taxon>Betaproteobacteria</taxon>
        <taxon>Burkholderiales</taxon>
        <taxon>Comamonadaceae</taxon>
        <taxon>Xenophilus</taxon>
    </lineage>
</organism>
<dbReference type="Gene3D" id="2.60.40.380">
    <property type="entry name" value="Purple acid phosphatase-like, N-terminal"/>
    <property type="match status" value="1"/>
</dbReference>
<dbReference type="InterPro" id="IPR038607">
    <property type="entry name" value="PhoD-like_sf"/>
</dbReference>
<evidence type="ECO:0000259" key="3">
    <source>
        <dbReference type="Pfam" id="PF16655"/>
    </source>
</evidence>
<dbReference type="PROSITE" id="PS51257">
    <property type="entry name" value="PROKAR_LIPOPROTEIN"/>
    <property type="match status" value="1"/>
</dbReference>
<proteinExistence type="predicted"/>
<dbReference type="SUPFAM" id="SSF56300">
    <property type="entry name" value="Metallo-dependent phosphatases"/>
    <property type="match status" value="1"/>
</dbReference>
<dbReference type="Gene3D" id="3.60.21.70">
    <property type="entry name" value="PhoD-like phosphatase"/>
    <property type="match status" value="1"/>
</dbReference>
<keyword evidence="5" id="KW-1185">Reference proteome</keyword>
<evidence type="ECO:0000313" key="5">
    <source>
        <dbReference type="Proteomes" id="UP001212602"/>
    </source>
</evidence>
<dbReference type="Pfam" id="PF16655">
    <property type="entry name" value="PhoD_N"/>
    <property type="match status" value="1"/>
</dbReference>
<evidence type="ECO:0000259" key="2">
    <source>
        <dbReference type="Pfam" id="PF09423"/>
    </source>
</evidence>
<dbReference type="PANTHER" id="PTHR43606:SF2">
    <property type="entry name" value="ALKALINE PHOSPHATASE FAMILY PROTEIN (AFU_ORTHOLOGUE AFUA_5G03860)"/>
    <property type="match status" value="1"/>
</dbReference>
<dbReference type="EMBL" id="JAQIPB010000003">
    <property type="protein sequence ID" value="MDA7416657.1"/>
    <property type="molecule type" value="Genomic_DNA"/>
</dbReference>
<reference evidence="4" key="1">
    <citation type="submission" date="2023-01" db="EMBL/GenBank/DDBJ databases">
        <title>Xenophilus mangrovi sp. nov., isolated from soil of Mangrove nature reserve.</title>
        <authorList>
            <person name="Xu S."/>
            <person name="Liu Z."/>
            <person name="Xu Y."/>
        </authorList>
    </citation>
    <scope>NUCLEOTIDE SEQUENCE</scope>
    <source>
        <strain evidence="4">YW8</strain>
    </source>
</reference>
<evidence type="ECO:0000313" key="4">
    <source>
        <dbReference type="EMBL" id="MDA7416657.1"/>
    </source>
</evidence>
<comment type="caution">
    <text evidence="4">The sequence shown here is derived from an EMBL/GenBank/DDBJ whole genome shotgun (WGS) entry which is preliminary data.</text>
</comment>
<feature type="domain" description="PhoD-like phosphatase metallophosphatase" evidence="2">
    <location>
        <begin position="188"/>
        <end position="690"/>
    </location>
</feature>
<dbReference type="InterPro" id="IPR052900">
    <property type="entry name" value="Phospholipid_Metab_Enz"/>
</dbReference>
<dbReference type="InterPro" id="IPR032093">
    <property type="entry name" value="PhoD_N"/>
</dbReference>